<sequence>MILISPHVQADRAGMAAEMGQGLRDDGLSLSLVSNLEPEGGDILAGTYRGVLAGREIKARGFGILSPHGGGIYVLALALVDEFSSELEQAGRAVARSIQFSRPRAAQDNPLIGTWKDIRGSGHTLITLYPDGTFTWYRDYAASGQGWGFSNRDESTGRWQSRGTHRAGTIFYQTSEGEQGSMDYRVLVEKGEAYWNEYYFDGTLFVRQ</sequence>
<dbReference type="Proteomes" id="UP001063350">
    <property type="component" value="Chromosome"/>
</dbReference>
<keyword evidence="2" id="KW-1185">Reference proteome</keyword>
<dbReference type="KEGG" id="ddu:GF1_31290"/>
<gene>
    <name evidence="1" type="ORF">GF1_31290</name>
</gene>
<name>A0A915XLG8_9BACT</name>
<evidence type="ECO:0000313" key="1">
    <source>
        <dbReference type="EMBL" id="BCO10753.1"/>
    </source>
</evidence>
<dbReference type="AlphaFoldDB" id="A0A915XLG8"/>
<accession>A0A915XLG8</accession>
<reference evidence="1" key="1">
    <citation type="submission" date="2020-12" db="EMBL/GenBank/DDBJ databases">
        <title>Desulfobium dissulfuricans gen. nov., sp. nov., a novel mesophilic, sulfate-reducing bacterium isolated from a deep-sea hydrothermal vent.</title>
        <authorList>
            <person name="Hashimoto Y."/>
            <person name="Tame A."/>
            <person name="Sawayama S."/>
            <person name="Miyazaki J."/>
            <person name="Takai K."/>
            <person name="Nakagawa S."/>
        </authorList>
    </citation>
    <scope>NUCLEOTIDE SEQUENCE</scope>
    <source>
        <strain evidence="1">GF1</strain>
    </source>
</reference>
<evidence type="ECO:0000313" key="2">
    <source>
        <dbReference type="Proteomes" id="UP001063350"/>
    </source>
</evidence>
<dbReference type="EMBL" id="AP024233">
    <property type="protein sequence ID" value="BCO10753.1"/>
    <property type="molecule type" value="Genomic_DNA"/>
</dbReference>
<organism evidence="1 2">
    <name type="scientific">Desulfolithobacter dissulfuricans</name>
    <dbReference type="NCBI Taxonomy" id="2795293"/>
    <lineage>
        <taxon>Bacteria</taxon>
        <taxon>Pseudomonadati</taxon>
        <taxon>Thermodesulfobacteriota</taxon>
        <taxon>Desulfobulbia</taxon>
        <taxon>Desulfobulbales</taxon>
        <taxon>Desulfobulbaceae</taxon>
        <taxon>Desulfolithobacter</taxon>
    </lineage>
</organism>
<proteinExistence type="predicted"/>
<protein>
    <submittedName>
        <fullName evidence="1">Uncharacterized protein</fullName>
    </submittedName>
</protein>